<gene>
    <name evidence="2" type="ORF">KCTCHS21_30550</name>
</gene>
<dbReference type="KEGG" id="cohn:KCTCHS21_30550"/>
<sequence length="99" mass="11038">MRNWKWARSLFFLFAFVVLFSGFARVHTSASSSAIVPATQEELVIVIDSGDTLWGLANTYKKNTLDTREAIHQILKRNRLATSDLTIGQTVIIPATIVS</sequence>
<keyword evidence="3" id="KW-1185">Reference proteome</keyword>
<evidence type="ECO:0000313" key="3">
    <source>
        <dbReference type="Proteomes" id="UP000289856"/>
    </source>
</evidence>
<dbReference type="InterPro" id="IPR018392">
    <property type="entry name" value="LysM"/>
</dbReference>
<proteinExistence type="predicted"/>
<protein>
    <recommendedName>
        <fullName evidence="1">LysM domain-containing protein</fullName>
    </recommendedName>
</protein>
<dbReference type="InterPro" id="IPR036779">
    <property type="entry name" value="LysM_dom_sf"/>
</dbReference>
<feature type="domain" description="LysM" evidence="1">
    <location>
        <begin position="43"/>
        <end position="93"/>
    </location>
</feature>
<dbReference type="RefSeq" id="WP_157994052.1">
    <property type="nucleotide sequence ID" value="NZ_AP019400.1"/>
</dbReference>
<dbReference type="SMART" id="SM00257">
    <property type="entry name" value="LysM"/>
    <property type="match status" value="1"/>
</dbReference>
<dbReference type="PROSITE" id="PS51782">
    <property type="entry name" value="LYSM"/>
    <property type="match status" value="1"/>
</dbReference>
<dbReference type="SUPFAM" id="SSF54106">
    <property type="entry name" value="LysM domain"/>
    <property type="match status" value="1"/>
</dbReference>
<dbReference type="AlphaFoldDB" id="A0A3T1D6F0"/>
<evidence type="ECO:0000313" key="2">
    <source>
        <dbReference type="EMBL" id="BBI33656.1"/>
    </source>
</evidence>
<dbReference type="OrthoDB" id="9801998at2"/>
<dbReference type="EMBL" id="AP019400">
    <property type="protein sequence ID" value="BBI33656.1"/>
    <property type="molecule type" value="Genomic_DNA"/>
</dbReference>
<evidence type="ECO:0000259" key="1">
    <source>
        <dbReference type="PROSITE" id="PS51782"/>
    </source>
</evidence>
<accession>A0A3T1D6F0</accession>
<dbReference type="Proteomes" id="UP000289856">
    <property type="component" value="Chromosome"/>
</dbReference>
<dbReference type="CDD" id="cd00118">
    <property type="entry name" value="LysM"/>
    <property type="match status" value="1"/>
</dbReference>
<name>A0A3T1D6F0_9BACL</name>
<organism evidence="2 3">
    <name type="scientific">Cohnella abietis</name>
    <dbReference type="NCBI Taxonomy" id="2507935"/>
    <lineage>
        <taxon>Bacteria</taxon>
        <taxon>Bacillati</taxon>
        <taxon>Bacillota</taxon>
        <taxon>Bacilli</taxon>
        <taxon>Bacillales</taxon>
        <taxon>Paenibacillaceae</taxon>
        <taxon>Cohnella</taxon>
    </lineage>
</organism>
<reference evidence="2 3" key="1">
    <citation type="submission" date="2019-01" db="EMBL/GenBank/DDBJ databases">
        <title>Complete genome sequence of Cohnella hallensis HS21 isolated from Korean fir (Abies koreana) rhizospheric soil.</title>
        <authorList>
            <person name="Jiang L."/>
            <person name="Kang S.W."/>
            <person name="Kim S."/>
            <person name="Jung J."/>
            <person name="Kim C.Y."/>
            <person name="Kim D.H."/>
            <person name="Kim S.W."/>
            <person name="Lee J."/>
        </authorList>
    </citation>
    <scope>NUCLEOTIDE SEQUENCE [LARGE SCALE GENOMIC DNA]</scope>
    <source>
        <strain evidence="2 3">HS21</strain>
    </source>
</reference>
<dbReference type="Gene3D" id="3.10.350.10">
    <property type="entry name" value="LysM domain"/>
    <property type="match status" value="1"/>
</dbReference>
<dbReference type="Pfam" id="PF01476">
    <property type="entry name" value="LysM"/>
    <property type="match status" value="1"/>
</dbReference>